<organism evidence="1 2">
    <name type="scientific">Porites lobata</name>
    <dbReference type="NCBI Taxonomy" id="104759"/>
    <lineage>
        <taxon>Eukaryota</taxon>
        <taxon>Metazoa</taxon>
        <taxon>Cnidaria</taxon>
        <taxon>Anthozoa</taxon>
        <taxon>Hexacorallia</taxon>
        <taxon>Scleractinia</taxon>
        <taxon>Fungiina</taxon>
        <taxon>Poritidae</taxon>
        <taxon>Porites</taxon>
    </lineage>
</organism>
<accession>A0ABN8R5P0</accession>
<protein>
    <submittedName>
        <fullName evidence="1">Uncharacterized protein</fullName>
    </submittedName>
</protein>
<evidence type="ECO:0000313" key="2">
    <source>
        <dbReference type="Proteomes" id="UP001159405"/>
    </source>
</evidence>
<name>A0ABN8R5P0_9CNID</name>
<comment type="caution">
    <text evidence="1">The sequence shown here is derived from an EMBL/GenBank/DDBJ whole genome shotgun (WGS) entry which is preliminary data.</text>
</comment>
<sequence>MTKLSKVKVGGKHYNIEYFLGADWKFLACVCGLGAANQDHARICDQNIEKLQQLWSEFMEII</sequence>
<evidence type="ECO:0000313" key="1">
    <source>
        <dbReference type="EMBL" id="CAH3172789.1"/>
    </source>
</evidence>
<reference evidence="1 2" key="1">
    <citation type="submission" date="2022-05" db="EMBL/GenBank/DDBJ databases">
        <authorList>
            <consortium name="Genoscope - CEA"/>
            <person name="William W."/>
        </authorList>
    </citation>
    <scope>NUCLEOTIDE SEQUENCE [LARGE SCALE GENOMIC DNA]</scope>
</reference>
<proteinExistence type="predicted"/>
<dbReference type="EMBL" id="CALNXK010000176">
    <property type="protein sequence ID" value="CAH3172789.1"/>
    <property type="molecule type" value="Genomic_DNA"/>
</dbReference>
<dbReference type="Proteomes" id="UP001159405">
    <property type="component" value="Unassembled WGS sequence"/>
</dbReference>
<keyword evidence="2" id="KW-1185">Reference proteome</keyword>
<gene>
    <name evidence="1" type="ORF">PLOB_00013221</name>
</gene>